<accession>A0A2I7KG76</accession>
<keyword evidence="3" id="KW-0614">Plasmid</keyword>
<dbReference type="PANTHER" id="PTHR46268">
    <property type="entry name" value="STRESS RESPONSE PROTEIN NHAX"/>
    <property type="match status" value="1"/>
</dbReference>
<name>A0A2I7KG76_9RHOB</name>
<dbReference type="SUPFAM" id="SSF52402">
    <property type="entry name" value="Adenine nucleotide alpha hydrolases-like"/>
    <property type="match status" value="2"/>
</dbReference>
<evidence type="ECO:0000259" key="2">
    <source>
        <dbReference type="Pfam" id="PF00582"/>
    </source>
</evidence>
<sequence>MSFKNLLLAYSGEASFASSLAHAIKLADHHDAWLTAAMRNGRPYFERLGGGLPTALRDQLRTAEQQEVSLVRAKFERAVAEAGLAERSEFILPDQLGPKLPSEFARHYDLIITGFQSDLAGEEHHAVNPDRIALYSGRPVLVVPQDYDAPVLADRVLVAWDGKRSAARALGDAMNAIEGKREVTLLTVGSQAEASLHDGVMKHLERHGVSARHLHKIGSGRNIAPIIEDAADEVGARLIVMGAYEHSKFSQDLFGGVTHDLMHTTRVPVFLSH</sequence>
<reference evidence="3 4" key="2">
    <citation type="journal article" date="2017" name="Genome Biol. Evol.">
        <title>Trajectories and Drivers of Genome Evolution in Surface-Associated Marine Phaeobacter.</title>
        <authorList>
            <person name="Freese H.M."/>
            <person name="Sikorski J."/>
            <person name="Bunk B."/>
            <person name="Scheuner C."/>
            <person name="Meier-Kolthoff J.P."/>
            <person name="Sproer C."/>
            <person name="Gram L."/>
            <person name="Overmann J."/>
        </authorList>
    </citation>
    <scope>NUCLEOTIDE SEQUENCE [LARGE SCALE GENOMIC DNA]</scope>
    <source>
        <strain evidence="3 4">P88</strain>
        <plasmid evidence="4">pp88_c</plasmid>
    </source>
</reference>
<feature type="domain" description="UspA" evidence="2">
    <location>
        <begin position="155"/>
        <end position="271"/>
    </location>
</feature>
<dbReference type="PANTHER" id="PTHR46268:SF15">
    <property type="entry name" value="UNIVERSAL STRESS PROTEIN HP_0031"/>
    <property type="match status" value="1"/>
</dbReference>
<evidence type="ECO:0000256" key="1">
    <source>
        <dbReference type="ARBA" id="ARBA00008791"/>
    </source>
</evidence>
<dbReference type="EMBL" id="CP010728">
    <property type="protein sequence ID" value="AUR01586.1"/>
    <property type="molecule type" value="Genomic_DNA"/>
</dbReference>
<proteinExistence type="inferred from homology"/>
<dbReference type="RefSeq" id="WP_102884641.1">
    <property type="nucleotide sequence ID" value="NZ_CP010728.1"/>
</dbReference>
<protein>
    <submittedName>
        <fullName evidence="3">Putative universal stress protein</fullName>
    </submittedName>
</protein>
<dbReference type="PRINTS" id="PR01438">
    <property type="entry name" value="UNVRSLSTRESS"/>
</dbReference>
<evidence type="ECO:0000313" key="4">
    <source>
        <dbReference type="Proteomes" id="UP000236447"/>
    </source>
</evidence>
<gene>
    <name evidence="3" type="ORF">PhaeoP88_04274</name>
</gene>
<reference evidence="3 4" key="1">
    <citation type="journal article" date="2017" name="Front. Microbiol.">
        <title>Phaeobacter piscinae sp. nov., a species of the Roseobacter group and potential aquaculture probiont.</title>
        <authorList>
            <person name="Sonnenschein E.C."/>
            <person name="Phippen C.B.W."/>
            <person name="Nielsen K.F."/>
            <person name="Mateiu R.V."/>
            <person name="Melchiorsen J."/>
            <person name="Gram L."/>
            <person name="Overmann J."/>
            <person name="Freese H.M."/>
        </authorList>
    </citation>
    <scope>NUCLEOTIDE SEQUENCE [LARGE SCALE GENOMIC DNA]</scope>
    <source>
        <strain evidence="3 4">P88</strain>
        <plasmid evidence="4">pp88_c</plasmid>
    </source>
</reference>
<dbReference type="InterPro" id="IPR006016">
    <property type="entry name" value="UspA"/>
</dbReference>
<dbReference type="InterPro" id="IPR006015">
    <property type="entry name" value="Universal_stress_UspA"/>
</dbReference>
<dbReference type="Proteomes" id="UP000236447">
    <property type="component" value="Plasmid pP88_c"/>
</dbReference>
<dbReference type="Gene3D" id="3.40.50.12370">
    <property type="match status" value="1"/>
</dbReference>
<geneLocation type="plasmid" evidence="4">
    <name>pp88_c</name>
</geneLocation>
<dbReference type="CDD" id="cd00293">
    <property type="entry name" value="USP-like"/>
    <property type="match status" value="1"/>
</dbReference>
<dbReference type="Pfam" id="PF00582">
    <property type="entry name" value="Usp"/>
    <property type="match status" value="1"/>
</dbReference>
<comment type="similarity">
    <text evidence="1">Belongs to the universal stress protein A family.</text>
</comment>
<dbReference type="AlphaFoldDB" id="A0A2I7KG76"/>
<organism evidence="3 4">
    <name type="scientific">Phaeobacter inhibens</name>
    <dbReference type="NCBI Taxonomy" id="221822"/>
    <lineage>
        <taxon>Bacteria</taxon>
        <taxon>Pseudomonadati</taxon>
        <taxon>Pseudomonadota</taxon>
        <taxon>Alphaproteobacteria</taxon>
        <taxon>Rhodobacterales</taxon>
        <taxon>Roseobacteraceae</taxon>
        <taxon>Phaeobacter</taxon>
    </lineage>
</organism>
<evidence type="ECO:0000313" key="3">
    <source>
        <dbReference type="EMBL" id="AUR01586.1"/>
    </source>
</evidence>